<dbReference type="AlphaFoldDB" id="A0A4B0GMB4"/>
<proteinExistence type="predicted"/>
<protein>
    <submittedName>
        <fullName evidence="1">Uncharacterized protein</fullName>
    </submittedName>
</protein>
<name>A0A4B0GMB4_LISMN</name>
<dbReference type="RefSeq" id="WP_031669106.1">
    <property type="nucleotide sequence ID" value="NZ_CADEHJ010000001.1"/>
</dbReference>
<reference evidence="1 2" key="1">
    <citation type="submission" date="2019-03" db="EMBL/GenBank/DDBJ databases">
        <authorList>
            <person name="Ashton P.M."/>
            <person name="Dallman T."/>
            <person name="Nair S."/>
            <person name="De Pinna E."/>
            <person name="Peters T."/>
            <person name="Grant K."/>
        </authorList>
    </citation>
    <scope>NUCLEOTIDE SEQUENCE [LARGE SCALE GENOMIC DNA]</scope>
    <source>
        <strain evidence="1">RL15000271</strain>
    </source>
</reference>
<evidence type="ECO:0000313" key="1">
    <source>
        <dbReference type="EMBL" id="EAE2899348.1"/>
    </source>
</evidence>
<organism evidence="1 2">
    <name type="scientific">Listeria monocytogenes</name>
    <dbReference type="NCBI Taxonomy" id="1639"/>
    <lineage>
        <taxon>Bacteria</taxon>
        <taxon>Bacillati</taxon>
        <taxon>Bacillota</taxon>
        <taxon>Bacilli</taxon>
        <taxon>Bacillales</taxon>
        <taxon>Listeriaceae</taxon>
        <taxon>Listeria</taxon>
    </lineage>
</organism>
<dbReference type="EMBL" id="AAARLF010000020">
    <property type="protein sequence ID" value="EAE2899348.1"/>
    <property type="molecule type" value="Genomic_DNA"/>
</dbReference>
<accession>A0A4B0GMB4</accession>
<gene>
    <name evidence="1" type="ORF">E1W43_15550</name>
</gene>
<dbReference type="Proteomes" id="UP000401273">
    <property type="component" value="Unassembled WGS sequence"/>
</dbReference>
<evidence type="ECO:0000313" key="2">
    <source>
        <dbReference type="Proteomes" id="UP000401273"/>
    </source>
</evidence>
<comment type="caution">
    <text evidence="1">The sequence shown here is derived from an EMBL/GenBank/DDBJ whole genome shotgun (WGS) entry which is preliminary data.</text>
</comment>
<sequence length="60" mass="7050">MRVYSFNDFKYICYVEGKEGAVKKLFSGLASEKVLNKYVKEYEVSDIYSIYRTVIPNKKP</sequence>